<accession>A0A1B4LPG9</accession>
<evidence type="ECO:0000313" key="9">
    <source>
        <dbReference type="Proteomes" id="UP000243680"/>
    </source>
</evidence>
<dbReference type="InterPro" id="IPR011701">
    <property type="entry name" value="MFS"/>
</dbReference>
<dbReference type="AlphaFoldDB" id="A0A1B4LPG9"/>
<feature type="transmembrane region" description="Helical" evidence="6">
    <location>
        <begin position="310"/>
        <end position="333"/>
    </location>
</feature>
<sequence length="403" mass="41927">MDEDCGVAAIGIGCAATVNRLPMAALLALTMASFIATANEAVPAGLLPEIARGFHVSEAWAGQLVTCCALGSGVAAIPLTAAVRRWQRRHVLLLVLGVFAACNAITAVSSNYMLTLATRFAVGLATGLAWSLLASYARRMVPPAMQGRALAVAMIGIPLALSVGVPLSVWLGSMVGWRSIFGIMSGMSLALMALVCWKVPDYPGEMAGQRLPMRRVLAIPGVRSVLFVVSAWILPHYILYTYIAPFLASVGLTRDMDSVLLLFGISAMLGIWVIGALVDGSLRLLVLAGLAAFAMVSLIFGLGVTSPAVIWVGVVIWGFSFGGAPTLLQTALADAAGDGADVAQSALVTVFNLSFAGSGIIGGVLLETTGVVAFPWVVSSLLAIGLFTAWRAKTHGFPSGKRR</sequence>
<dbReference type="InterPro" id="IPR036259">
    <property type="entry name" value="MFS_trans_sf"/>
</dbReference>
<feature type="transmembrane region" description="Helical" evidence="6">
    <location>
        <begin position="120"/>
        <end position="137"/>
    </location>
</feature>
<evidence type="ECO:0000259" key="7">
    <source>
        <dbReference type="PROSITE" id="PS50850"/>
    </source>
</evidence>
<name>A0A1B4LPG9_9BURK</name>
<keyword evidence="4 6" id="KW-1133">Transmembrane helix</keyword>
<dbReference type="RefSeq" id="WP_059462559.1">
    <property type="nucleotide sequence ID" value="NZ_CP013422.1"/>
</dbReference>
<feature type="transmembrane region" description="Helical" evidence="6">
    <location>
        <begin position="345"/>
        <end position="366"/>
    </location>
</feature>
<feature type="transmembrane region" description="Helical" evidence="6">
    <location>
        <begin position="372"/>
        <end position="392"/>
    </location>
</feature>
<feature type="transmembrane region" description="Helical" evidence="6">
    <location>
        <begin position="59"/>
        <end position="79"/>
    </location>
</feature>
<reference evidence="8 9" key="1">
    <citation type="submission" date="2015-12" db="EMBL/GenBank/DDBJ databases">
        <title>Diversity of Burkholderia near neighbor genomes.</title>
        <authorList>
            <person name="Sahl J."/>
            <person name="Wagner D."/>
            <person name="Keim P."/>
        </authorList>
    </citation>
    <scope>NUCLEOTIDE SEQUENCE [LARGE SCALE GENOMIC DNA]</scope>
    <source>
        <strain evidence="8 9">MSMB0783</strain>
    </source>
</reference>
<dbReference type="InterPro" id="IPR050189">
    <property type="entry name" value="MFS_Efflux_Transporters"/>
</dbReference>
<evidence type="ECO:0000256" key="2">
    <source>
        <dbReference type="ARBA" id="ARBA00022475"/>
    </source>
</evidence>
<feature type="transmembrane region" description="Helical" evidence="6">
    <location>
        <begin position="259"/>
        <end position="278"/>
    </location>
</feature>
<dbReference type="Proteomes" id="UP000243680">
    <property type="component" value="Chromosome 2"/>
</dbReference>
<dbReference type="PANTHER" id="PTHR43124">
    <property type="entry name" value="PURINE EFFLUX PUMP PBUE"/>
    <property type="match status" value="1"/>
</dbReference>
<feature type="transmembrane region" description="Helical" evidence="6">
    <location>
        <begin position="217"/>
        <end position="239"/>
    </location>
</feature>
<dbReference type="Gene3D" id="1.20.1250.20">
    <property type="entry name" value="MFS general substrate transporter like domains"/>
    <property type="match status" value="1"/>
</dbReference>
<protein>
    <submittedName>
        <fullName evidence="8">MFS transporter</fullName>
    </submittedName>
</protein>
<dbReference type="SUPFAM" id="SSF103473">
    <property type="entry name" value="MFS general substrate transporter"/>
    <property type="match status" value="1"/>
</dbReference>
<dbReference type="GO" id="GO:0022857">
    <property type="term" value="F:transmembrane transporter activity"/>
    <property type="evidence" value="ECO:0007669"/>
    <property type="project" value="InterPro"/>
</dbReference>
<keyword evidence="5 6" id="KW-0472">Membrane</keyword>
<evidence type="ECO:0000256" key="4">
    <source>
        <dbReference type="ARBA" id="ARBA00022989"/>
    </source>
</evidence>
<dbReference type="EMBL" id="CP013422">
    <property type="protein sequence ID" value="AOJ79060.1"/>
    <property type="molecule type" value="Genomic_DNA"/>
</dbReference>
<evidence type="ECO:0000256" key="1">
    <source>
        <dbReference type="ARBA" id="ARBA00004651"/>
    </source>
</evidence>
<gene>
    <name evidence="8" type="ORF">WJ35_23695</name>
</gene>
<evidence type="ECO:0000256" key="3">
    <source>
        <dbReference type="ARBA" id="ARBA00022692"/>
    </source>
</evidence>
<proteinExistence type="predicted"/>
<dbReference type="GO" id="GO:0005886">
    <property type="term" value="C:plasma membrane"/>
    <property type="evidence" value="ECO:0007669"/>
    <property type="project" value="UniProtKB-SubCell"/>
</dbReference>
<dbReference type="PANTHER" id="PTHR43124:SF3">
    <property type="entry name" value="CHLORAMPHENICOL EFFLUX PUMP RV0191"/>
    <property type="match status" value="1"/>
</dbReference>
<feature type="transmembrane region" description="Helical" evidence="6">
    <location>
        <begin position="149"/>
        <end position="171"/>
    </location>
</feature>
<feature type="transmembrane region" description="Helical" evidence="6">
    <location>
        <begin position="177"/>
        <end position="197"/>
    </location>
</feature>
<dbReference type="InterPro" id="IPR020846">
    <property type="entry name" value="MFS_dom"/>
</dbReference>
<feature type="domain" description="Major facilitator superfamily (MFS) profile" evidence="7">
    <location>
        <begin position="25"/>
        <end position="397"/>
    </location>
</feature>
<evidence type="ECO:0000313" key="8">
    <source>
        <dbReference type="EMBL" id="AOJ79060.1"/>
    </source>
</evidence>
<keyword evidence="2" id="KW-1003">Cell membrane</keyword>
<organism evidence="8 9">
    <name type="scientific">Burkholderia ubonensis</name>
    <dbReference type="NCBI Taxonomy" id="101571"/>
    <lineage>
        <taxon>Bacteria</taxon>
        <taxon>Pseudomonadati</taxon>
        <taxon>Pseudomonadota</taxon>
        <taxon>Betaproteobacteria</taxon>
        <taxon>Burkholderiales</taxon>
        <taxon>Burkholderiaceae</taxon>
        <taxon>Burkholderia</taxon>
        <taxon>Burkholderia cepacia complex</taxon>
    </lineage>
</organism>
<keyword evidence="3 6" id="KW-0812">Transmembrane</keyword>
<evidence type="ECO:0000256" key="5">
    <source>
        <dbReference type="ARBA" id="ARBA00023136"/>
    </source>
</evidence>
<feature type="transmembrane region" description="Helical" evidence="6">
    <location>
        <begin position="285"/>
        <end position="304"/>
    </location>
</feature>
<feature type="transmembrane region" description="Helical" evidence="6">
    <location>
        <begin position="91"/>
        <end position="114"/>
    </location>
</feature>
<dbReference type="Pfam" id="PF07690">
    <property type="entry name" value="MFS_1"/>
    <property type="match status" value="1"/>
</dbReference>
<dbReference type="CDD" id="cd17324">
    <property type="entry name" value="MFS_NepI_like"/>
    <property type="match status" value="1"/>
</dbReference>
<evidence type="ECO:0000256" key="6">
    <source>
        <dbReference type="SAM" id="Phobius"/>
    </source>
</evidence>
<dbReference type="PROSITE" id="PS50850">
    <property type="entry name" value="MFS"/>
    <property type="match status" value="1"/>
</dbReference>
<comment type="subcellular location">
    <subcellularLocation>
        <location evidence="1">Cell membrane</location>
        <topology evidence="1">Multi-pass membrane protein</topology>
    </subcellularLocation>
</comment>